<dbReference type="AlphaFoldDB" id="A0A6L5YVU8"/>
<keyword evidence="3" id="KW-0813">Transport</keyword>
<evidence type="ECO:0000256" key="3">
    <source>
        <dbReference type="ARBA" id="ARBA00022448"/>
    </source>
</evidence>
<dbReference type="PIRSF" id="PIRSF002741">
    <property type="entry name" value="MppA"/>
    <property type="match status" value="1"/>
</dbReference>
<dbReference type="CDD" id="cd08504">
    <property type="entry name" value="PBP2_OppA"/>
    <property type="match status" value="1"/>
</dbReference>
<dbReference type="EMBL" id="WIND01000001">
    <property type="protein sequence ID" value="MSU88421.1"/>
    <property type="molecule type" value="Genomic_DNA"/>
</dbReference>
<keyword evidence="4 5" id="KW-0732">Signal</keyword>
<name>A0A6L5YVU8_9RHOB</name>
<evidence type="ECO:0000256" key="2">
    <source>
        <dbReference type="ARBA" id="ARBA00005695"/>
    </source>
</evidence>
<dbReference type="InterPro" id="IPR039424">
    <property type="entry name" value="SBP_5"/>
</dbReference>
<dbReference type="GO" id="GO:1904680">
    <property type="term" value="F:peptide transmembrane transporter activity"/>
    <property type="evidence" value="ECO:0007669"/>
    <property type="project" value="TreeGrafter"/>
</dbReference>
<dbReference type="Proteomes" id="UP000474957">
    <property type="component" value="Unassembled WGS sequence"/>
</dbReference>
<dbReference type="SUPFAM" id="SSF53850">
    <property type="entry name" value="Periplasmic binding protein-like II"/>
    <property type="match status" value="1"/>
</dbReference>
<dbReference type="Gene3D" id="3.10.105.10">
    <property type="entry name" value="Dipeptide-binding Protein, Domain 3"/>
    <property type="match status" value="1"/>
</dbReference>
<accession>A0A6L5YVU8</accession>
<dbReference type="Pfam" id="PF00496">
    <property type="entry name" value="SBP_bac_5"/>
    <property type="match status" value="1"/>
</dbReference>
<feature type="chain" id="PRO_5026764312" evidence="5">
    <location>
        <begin position="26"/>
        <end position="529"/>
    </location>
</feature>
<dbReference type="Gene3D" id="3.40.190.10">
    <property type="entry name" value="Periplasmic binding protein-like II"/>
    <property type="match status" value="1"/>
</dbReference>
<evidence type="ECO:0000256" key="4">
    <source>
        <dbReference type="ARBA" id="ARBA00022729"/>
    </source>
</evidence>
<comment type="subcellular location">
    <subcellularLocation>
        <location evidence="1">Periplasm</location>
    </subcellularLocation>
</comment>
<dbReference type="GO" id="GO:0043190">
    <property type="term" value="C:ATP-binding cassette (ABC) transporter complex"/>
    <property type="evidence" value="ECO:0007669"/>
    <property type="project" value="InterPro"/>
</dbReference>
<comment type="similarity">
    <text evidence="2">Belongs to the bacterial solute-binding protein 5 family.</text>
</comment>
<protein>
    <submittedName>
        <fullName evidence="7">Peptide ABC transporter substrate-binding protein</fullName>
    </submittedName>
</protein>
<dbReference type="RefSeq" id="WP_154444466.1">
    <property type="nucleotide sequence ID" value="NZ_WIND01000001.1"/>
</dbReference>
<dbReference type="InterPro" id="IPR030678">
    <property type="entry name" value="Peptide/Ni-bd"/>
</dbReference>
<gene>
    <name evidence="7" type="ORF">GE300_02170</name>
</gene>
<reference evidence="7 8" key="1">
    <citation type="submission" date="2019-10" db="EMBL/GenBank/DDBJ databases">
        <title>Cognatihalovulum marinum gen. nov. sp. nov., a new member of the family Rhodobacteraceae isolated from deep seawater of the Northwest Indian Ocean.</title>
        <authorList>
            <person name="Ruan C."/>
            <person name="Wang J."/>
            <person name="Zheng X."/>
            <person name="Song L."/>
            <person name="Zhu Y."/>
            <person name="Huang Y."/>
            <person name="Lu Z."/>
            <person name="Du W."/>
            <person name="Huang L."/>
            <person name="Dai X."/>
        </authorList>
    </citation>
    <scope>NUCLEOTIDE SEQUENCE [LARGE SCALE GENOMIC DNA]</scope>
    <source>
        <strain evidence="7 8">2CG4</strain>
    </source>
</reference>
<evidence type="ECO:0000256" key="5">
    <source>
        <dbReference type="SAM" id="SignalP"/>
    </source>
</evidence>
<comment type="caution">
    <text evidence="7">The sequence shown here is derived from an EMBL/GenBank/DDBJ whole genome shotgun (WGS) entry which is preliminary data.</text>
</comment>
<evidence type="ECO:0000313" key="7">
    <source>
        <dbReference type="EMBL" id="MSU88421.1"/>
    </source>
</evidence>
<organism evidence="7 8">
    <name type="scientific">Halovulum marinum</name>
    <dbReference type="NCBI Taxonomy" id="2662447"/>
    <lineage>
        <taxon>Bacteria</taxon>
        <taxon>Pseudomonadati</taxon>
        <taxon>Pseudomonadota</taxon>
        <taxon>Alphaproteobacteria</taxon>
        <taxon>Rhodobacterales</taxon>
        <taxon>Paracoccaceae</taxon>
        <taxon>Halovulum</taxon>
    </lineage>
</organism>
<dbReference type="GO" id="GO:0015833">
    <property type="term" value="P:peptide transport"/>
    <property type="evidence" value="ECO:0007669"/>
    <property type="project" value="TreeGrafter"/>
</dbReference>
<evidence type="ECO:0000313" key="8">
    <source>
        <dbReference type="Proteomes" id="UP000474957"/>
    </source>
</evidence>
<keyword evidence="8" id="KW-1185">Reference proteome</keyword>
<evidence type="ECO:0000259" key="6">
    <source>
        <dbReference type="Pfam" id="PF00496"/>
    </source>
</evidence>
<dbReference type="Gene3D" id="3.90.76.10">
    <property type="entry name" value="Dipeptide-binding Protein, Domain 1"/>
    <property type="match status" value="1"/>
</dbReference>
<dbReference type="FunFam" id="3.90.76.10:FF:000001">
    <property type="entry name" value="Oligopeptide ABC transporter substrate-binding protein"/>
    <property type="match status" value="1"/>
</dbReference>
<proteinExistence type="inferred from homology"/>
<feature type="domain" description="Solute-binding protein family 5" evidence="6">
    <location>
        <begin position="68"/>
        <end position="445"/>
    </location>
</feature>
<dbReference type="PANTHER" id="PTHR30290">
    <property type="entry name" value="PERIPLASMIC BINDING COMPONENT OF ABC TRANSPORTER"/>
    <property type="match status" value="1"/>
</dbReference>
<dbReference type="InterPro" id="IPR000914">
    <property type="entry name" value="SBP_5_dom"/>
</dbReference>
<feature type="signal peptide" evidence="5">
    <location>
        <begin position="1"/>
        <end position="25"/>
    </location>
</feature>
<evidence type="ECO:0000256" key="1">
    <source>
        <dbReference type="ARBA" id="ARBA00004418"/>
    </source>
</evidence>
<sequence length="529" mass="59018">MLFRQFSAFAAAGAITAALAGPAMAQTYIRGTDGDPETLDQHKTSTVTEANLLRDLYEGLVVYDEKAQIIPGVAESWDISEDGLTYTFNLRDDATWSNGDPVTAEDFVYSLKRIQDPATAAKYASILYPIKNAEAINAGEAEIDTLGVRAVDERTLEITLEQPTPYFVELLQHQTALPVHPASVEEYGADFVQPENMVSNGAYTLESFVPNDKIVLTRSDSFREADQVSIERIEFTPFEDRATCVRRFEAGEVHSCSDVPGEQIPRLRETLGEQLRIAPYLGVYYYGINTKREHLSDPKVRQALSMVIDREFLADEIWSGTMVPAYSWVPPGIGNYTEDAPQLDYAETSMLDREDQAIALMEEAGYGPDNPLQIEISYNTSENHKNTATAIADMWATLGVETTFNVRDASAHYAMLRDDKVHDVARAGWIGDYSDPQNFLFLNESHNTGFNYGNYENPEYDALMDKAAAETDLAARADILAEAEAVFLRDLPQIPLLFYSSRSLVSDKLQGWEDNIQNAHATRWMSIAE</sequence>
<dbReference type="PANTHER" id="PTHR30290:SF10">
    <property type="entry name" value="PERIPLASMIC OLIGOPEPTIDE-BINDING PROTEIN-RELATED"/>
    <property type="match status" value="1"/>
</dbReference>
<dbReference type="GO" id="GO:0030288">
    <property type="term" value="C:outer membrane-bounded periplasmic space"/>
    <property type="evidence" value="ECO:0007669"/>
    <property type="project" value="TreeGrafter"/>
</dbReference>